<dbReference type="Proteomes" id="UP000595197">
    <property type="component" value="Chromosome"/>
</dbReference>
<organism evidence="6 7">
    <name type="scientific">Skermanella cutis</name>
    <dbReference type="NCBI Taxonomy" id="2775420"/>
    <lineage>
        <taxon>Bacteria</taxon>
        <taxon>Pseudomonadati</taxon>
        <taxon>Pseudomonadota</taxon>
        <taxon>Alphaproteobacteria</taxon>
        <taxon>Rhodospirillales</taxon>
        <taxon>Azospirillaceae</taxon>
        <taxon>Skermanella</taxon>
    </lineage>
</organism>
<keyword evidence="7" id="KW-1185">Reference proteome</keyword>
<dbReference type="Pfam" id="PF01565">
    <property type="entry name" value="FAD_binding_4"/>
    <property type="match status" value="1"/>
</dbReference>
<dbReference type="PROSITE" id="PS51387">
    <property type="entry name" value="FAD_PCMH"/>
    <property type="match status" value="1"/>
</dbReference>
<dbReference type="SUPFAM" id="SSF56176">
    <property type="entry name" value="FAD-binding/transporter-associated domain-like"/>
    <property type="match status" value="1"/>
</dbReference>
<dbReference type="InterPro" id="IPR016166">
    <property type="entry name" value="FAD-bd_PCMH"/>
</dbReference>
<dbReference type="InterPro" id="IPR004113">
    <property type="entry name" value="FAD-bd_oxidored_4_C"/>
</dbReference>
<dbReference type="EMBL" id="CP067420">
    <property type="protein sequence ID" value="QQP88603.1"/>
    <property type="molecule type" value="Genomic_DNA"/>
</dbReference>
<evidence type="ECO:0000313" key="7">
    <source>
        <dbReference type="Proteomes" id="UP000595197"/>
    </source>
</evidence>
<dbReference type="InterPro" id="IPR036318">
    <property type="entry name" value="FAD-bd_PCMH-like_sf"/>
</dbReference>
<comment type="cofactor">
    <cofactor evidence="1">
        <name>FAD</name>
        <dbReference type="ChEBI" id="CHEBI:57692"/>
    </cofactor>
</comment>
<dbReference type="Pfam" id="PF02913">
    <property type="entry name" value="FAD-oxidase_C"/>
    <property type="match status" value="1"/>
</dbReference>
<evidence type="ECO:0000256" key="4">
    <source>
        <dbReference type="ARBA" id="ARBA00023002"/>
    </source>
</evidence>
<dbReference type="Gene3D" id="3.30.465.10">
    <property type="match status" value="1"/>
</dbReference>
<keyword evidence="2" id="KW-0285">Flavoprotein</keyword>
<keyword evidence="4 6" id="KW-0560">Oxidoreductase</keyword>
<dbReference type="InterPro" id="IPR016164">
    <property type="entry name" value="FAD-linked_Oxase-like_C"/>
</dbReference>
<dbReference type="GO" id="GO:0016787">
    <property type="term" value="F:hydrolase activity"/>
    <property type="evidence" value="ECO:0007669"/>
    <property type="project" value="UniProtKB-KW"/>
</dbReference>
<evidence type="ECO:0000313" key="6">
    <source>
        <dbReference type="EMBL" id="QQP88603.1"/>
    </source>
</evidence>
<evidence type="ECO:0000256" key="2">
    <source>
        <dbReference type="ARBA" id="ARBA00022630"/>
    </source>
</evidence>
<name>A0ABX7B2P5_9PROT</name>
<dbReference type="SUPFAM" id="SSF55103">
    <property type="entry name" value="FAD-linked oxidases, C-terminal domain"/>
    <property type="match status" value="1"/>
</dbReference>
<gene>
    <name evidence="6" type="primary">glcE</name>
    <name evidence="6" type="ORF">IGS68_21650</name>
</gene>
<proteinExistence type="predicted"/>
<dbReference type="PANTHER" id="PTHR11748">
    <property type="entry name" value="D-LACTATE DEHYDROGENASE"/>
    <property type="match status" value="1"/>
</dbReference>
<dbReference type="NCBIfam" id="NF008439">
    <property type="entry name" value="PRK11282.1"/>
    <property type="match status" value="1"/>
</dbReference>
<sequence length="415" mass="43567">MKTHLKPTDADQTLEAVRWAISEETPLELVGNGSKRALGRPFQATHTLDLSGLTGVTLYEPEELVLSARAGTPLAELEALLAENRQQFAFEPTDFGPLLGGEAGRQTIGGVVSCNLAGPRRVKAGAVRDHFLGCQAVSGRGEAFKAGGRVVKNVTGYDLPKLVAGAYGTLTVLTEVTLKVLPAPEDTRTVLIRGLEDTDAIRVMALALQSPYEVAGAAHVPASLAGGLGVEELGAKESGVAATAIRLEGFGPSIEYRAGKLRDLLGGFGTVDFLDREPSLAFWAALRDVKPFVSQPERLVWRLSVPPADGARVVADIKRRLPGSDAYFDWGGGLVWLAVDPGAEAAGQHAVRGAIGLGGGSSGGHATLIRAPDTVRASSDVFHPQPAPLAALSARVKETLDPKRIFNPGRLYAGV</sequence>
<dbReference type="EC" id="1.1.99.14" evidence="6"/>
<dbReference type="RefSeq" id="WP_201073723.1">
    <property type="nucleotide sequence ID" value="NZ_CP067420.1"/>
</dbReference>
<accession>A0ABX7B2P5</accession>
<evidence type="ECO:0000259" key="5">
    <source>
        <dbReference type="PROSITE" id="PS51387"/>
    </source>
</evidence>
<dbReference type="InterPro" id="IPR006094">
    <property type="entry name" value="Oxid_FAD_bind_N"/>
</dbReference>
<feature type="domain" description="FAD-binding PCMH-type" evidence="5">
    <location>
        <begin position="1"/>
        <end position="183"/>
    </location>
</feature>
<protein>
    <submittedName>
        <fullName evidence="6">Glycolate oxidase subunit GlcE</fullName>
        <ecNumber evidence="6">1.1.99.14</ecNumber>
    </submittedName>
</protein>
<dbReference type="GO" id="GO:0019154">
    <property type="term" value="F:glycolate dehydrogenase activity"/>
    <property type="evidence" value="ECO:0007669"/>
    <property type="project" value="UniProtKB-EC"/>
</dbReference>
<keyword evidence="3" id="KW-0274">FAD</keyword>
<dbReference type="InterPro" id="IPR016169">
    <property type="entry name" value="FAD-bd_PCMH_sub2"/>
</dbReference>
<reference evidence="6" key="1">
    <citation type="submission" date="2021-02" db="EMBL/GenBank/DDBJ databases">
        <title>Skermanella TT6 skin isolate.</title>
        <authorList>
            <person name="Lee K."/>
            <person name="Ganzorig M."/>
        </authorList>
    </citation>
    <scope>NUCLEOTIDE SEQUENCE</scope>
    <source>
        <strain evidence="6">TT6</strain>
    </source>
</reference>
<evidence type="ECO:0000256" key="3">
    <source>
        <dbReference type="ARBA" id="ARBA00022827"/>
    </source>
</evidence>
<dbReference type="PANTHER" id="PTHR11748:SF103">
    <property type="entry name" value="GLYCOLATE OXIDASE SUBUNIT GLCE"/>
    <property type="match status" value="1"/>
</dbReference>
<evidence type="ECO:0000256" key="1">
    <source>
        <dbReference type="ARBA" id="ARBA00001974"/>
    </source>
</evidence>